<evidence type="ECO:0000313" key="2">
    <source>
        <dbReference type="Proteomes" id="UP000694660"/>
    </source>
</evidence>
<keyword evidence="2" id="KW-1185">Reference proteome</keyword>
<proteinExistence type="predicted"/>
<dbReference type="RefSeq" id="WP_214364083.1">
    <property type="nucleotide sequence ID" value="NZ_JAEKFT010000058.1"/>
</dbReference>
<dbReference type="Proteomes" id="UP000694660">
    <property type="component" value="Unassembled WGS sequence"/>
</dbReference>
<dbReference type="InterPro" id="IPR052209">
    <property type="entry name" value="CbiZ"/>
</dbReference>
<organism evidence="1 2">
    <name type="scientific">Denitromonas iodatirespirans</name>
    <dbReference type="NCBI Taxonomy" id="2795389"/>
    <lineage>
        <taxon>Bacteria</taxon>
        <taxon>Pseudomonadati</taxon>
        <taxon>Pseudomonadota</taxon>
        <taxon>Betaproteobacteria</taxon>
        <taxon>Rhodocyclales</taxon>
        <taxon>Zoogloeaceae</taxon>
        <taxon>Denitromonas</taxon>
    </lineage>
</organism>
<dbReference type="AlphaFoldDB" id="A0A944DFJ2"/>
<dbReference type="EMBL" id="JAEKFT010000058">
    <property type="protein sequence ID" value="MBT0964161.1"/>
    <property type="molecule type" value="Genomic_DNA"/>
</dbReference>
<sequence length="215" mass="21870">MLAPLPGITLQASAEAVHVHSEAPMTVLSSSFFGGGFSRVRHILNAKVAPDYQSDDPAADLQAIAHRCGVTEPFVGLLTAVPLRKARLALAERGALRVGVLATAGLSNATSAGLSPPCEARPGTINLIVLVNARLTRPALVNAIITVTEAKCAVLADLGARSPDGAPATGTSTDTVTVAATGRGPALPFAGPATVPGWLIAQAVRQAVYESLQAD</sequence>
<dbReference type="PANTHER" id="PTHR35336">
    <property type="entry name" value="ADENOSYLCOBINAMIDE AMIDOHYDROLASE"/>
    <property type="match status" value="1"/>
</dbReference>
<dbReference type="Pfam" id="PF01955">
    <property type="entry name" value="CbiZ"/>
    <property type="match status" value="1"/>
</dbReference>
<accession>A0A944DFJ2</accession>
<reference evidence="2" key="1">
    <citation type="journal article" date="2022" name="ISME J.">
        <title>Genetic and phylogenetic analysis of dissimilatory iodate-reducing bacteria identifies potential niches across the world's oceans.</title>
        <authorList>
            <person name="Reyes-Umana V."/>
            <person name="Henning Z."/>
            <person name="Lee K."/>
            <person name="Barnum T.P."/>
            <person name="Coates J.D."/>
        </authorList>
    </citation>
    <scope>NUCLEOTIDE SEQUENCE [LARGE SCALE GENOMIC DNA]</scope>
    <source>
        <strain evidence="2">IR12</strain>
    </source>
</reference>
<dbReference type="PANTHER" id="PTHR35336:SF5">
    <property type="entry name" value="ADENOSYLCOBINAMIDE AMIDOHYDROLASE"/>
    <property type="match status" value="1"/>
</dbReference>
<name>A0A944DFJ2_DENI1</name>
<protein>
    <submittedName>
        <fullName evidence="1">Adenosylcobinamide amidohydrolase</fullName>
    </submittedName>
</protein>
<gene>
    <name evidence="1" type="ORF">I8J34_23535</name>
</gene>
<evidence type="ECO:0000313" key="1">
    <source>
        <dbReference type="EMBL" id="MBT0964161.1"/>
    </source>
</evidence>
<comment type="caution">
    <text evidence="1">The sequence shown here is derived from an EMBL/GenBank/DDBJ whole genome shotgun (WGS) entry which is preliminary data.</text>
</comment>
<dbReference type="InterPro" id="IPR002808">
    <property type="entry name" value="AdoCbi_amidolase"/>
</dbReference>